<dbReference type="PROSITE" id="PS50057">
    <property type="entry name" value="FERM_3"/>
    <property type="match status" value="1"/>
</dbReference>
<proteinExistence type="predicted"/>
<dbReference type="SUPFAM" id="SSF54236">
    <property type="entry name" value="Ubiquitin-like"/>
    <property type="match status" value="1"/>
</dbReference>
<dbReference type="GO" id="GO:0005856">
    <property type="term" value="C:cytoskeleton"/>
    <property type="evidence" value="ECO:0007669"/>
    <property type="project" value="TreeGrafter"/>
</dbReference>
<feature type="region of interest" description="Disordered" evidence="5">
    <location>
        <begin position="702"/>
        <end position="854"/>
    </location>
</feature>
<name>A0A8B7P9J7_HYAAZ</name>
<dbReference type="InterPro" id="IPR029071">
    <property type="entry name" value="Ubiquitin-like_domsf"/>
</dbReference>
<dbReference type="CDD" id="cd14473">
    <property type="entry name" value="FERM_B-lobe"/>
    <property type="match status" value="1"/>
</dbReference>
<feature type="compositionally biased region" description="Polar residues" evidence="5">
    <location>
        <begin position="347"/>
        <end position="370"/>
    </location>
</feature>
<feature type="compositionally biased region" description="Low complexity" evidence="5">
    <location>
        <begin position="796"/>
        <end position="812"/>
    </location>
</feature>
<accession>A0A8B7P9J7</accession>
<feature type="compositionally biased region" description="Basic and acidic residues" evidence="5">
    <location>
        <begin position="1131"/>
        <end position="1141"/>
    </location>
</feature>
<dbReference type="SMART" id="SM01195">
    <property type="entry name" value="FA"/>
    <property type="match status" value="1"/>
</dbReference>
<dbReference type="InterPro" id="IPR011993">
    <property type="entry name" value="PH-like_dom_sf"/>
</dbReference>
<dbReference type="GO" id="GO:0005737">
    <property type="term" value="C:cytoplasm"/>
    <property type="evidence" value="ECO:0007669"/>
    <property type="project" value="UniProtKB-SubCell"/>
</dbReference>
<dbReference type="InterPro" id="IPR019748">
    <property type="entry name" value="FERM_central"/>
</dbReference>
<feature type="compositionally biased region" description="Polar residues" evidence="5">
    <location>
        <begin position="1181"/>
        <end position="1190"/>
    </location>
</feature>
<keyword evidence="7" id="KW-1185">Reference proteome</keyword>
<dbReference type="InterPro" id="IPR018980">
    <property type="entry name" value="FERM_PH-like_C"/>
</dbReference>
<dbReference type="InterPro" id="IPR014352">
    <property type="entry name" value="FERM/acyl-CoA-bd_prot_sf"/>
</dbReference>
<evidence type="ECO:0000313" key="7">
    <source>
        <dbReference type="Proteomes" id="UP000694843"/>
    </source>
</evidence>
<keyword evidence="4" id="KW-0965">Cell junction</keyword>
<feature type="compositionally biased region" description="Polar residues" evidence="5">
    <location>
        <begin position="303"/>
        <end position="316"/>
    </location>
</feature>
<protein>
    <recommendedName>
        <fullName evidence="6">FERM domain-containing protein</fullName>
    </recommendedName>
</protein>
<dbReference type="GO" id="GO:0070161">
    <property type="term" value="C:anchoring junction"/>
    <property type="evidence" value="ECO:0007669"/>
    <property type="project" value="UniProtKB-SubCell"/>
</dbReference>
<dbReference type="PRINTS" id="PR00935">
    <property type="entry name" value="BAND41"/>
</dbReference>
<dbReference type="SUPFAM" id="SSF50729">
    <property type="entry name" value="PH domain-like"/>
    <property type="match status" value="1"/>
</dbReference>
<dbReference type="Pfam" id="PF08736">
    <property type="entry name" value="FA"/>
    <property type="match status" value="1"/>
</dbReference>
<dbReference type="Gene3D" id="1.20.80.10">
    <property type="match status" value="1"/>
</dbReference>
<dbReference type="Pfam" id="PF09380">
    <property type="entry name" value="FERM_C"/>
    <property type="match status" value="1"/>
</dbReference>
<dbReference type="Gene3D" id="3.10.20.90">
    <property type="entry name" value="Phosphatidylinositol 3-kinase Catalytic Subunit, Chain A, domain 1"/>
    <property type="match status" value="1"/>
</dbReference>
<keyword evidence="3" id="KW-0963">Cytoplasm</keyword>
<evidence type="ECO:0000256" key="4">
    <source>
        <dbReference type="ARBA" id="ARBA00022949"/>
    </source>
</evidence>
<feature type="compositionally biased region" description="Basic and acidic residues" evidence="5">
    <location>
        <begin position="468"/>
        <end position="485"/>
    </location>
</feature>
<dbReference type="GO" id="GO:0071944">
    <property type="term" value="C:cell periphery"/>
    <property type="evidence" value="ECO:0007669"/>
    <property type="project" value="UniProtKB-ARBA"/>
</dbReference>
<dbReference type="GO" id="GO:0016020">
    <property type="term" value="C:membrane"/>
    <property type="evidence" value="ECO:0007669"/>
    <property type="project" value="UniProtKB-ARBA"/>
</dbReference>
<feature type="compositionally biased region" description="Low complexity" evidence="5">
    <location>
        <begin position="427"/>
        <end position="457"/>
    </location>
</feature>
<feature type="region of interest" description="Disordered" evidence="5">
    <location>
        <begin position="1115"/>
        <end position="1255"/>
    </location>
</feature>
<dbReference type="FunFam" id="2.30.29.30:FF:000002">
    <property type="entry name" value="Band 4.1-like protein 5 isoform 1"/>
    <property type="match status" value="1"/>
</dbReference>
<dbReference type="Pfam" id="PF00373">
    <property type="entry name" value="FERM_M"/>
    <property type="match status" value="1"/>
</dbReference>
<evidence type="ECO:0000259" key="6">
    <source>
        <dbReference type="PROSITE" id="PS50057"/>
    </source>
</evidence>
<dbReference type="GeneID" id="108678847"/>
<dbReference type="GO" id="GO:0048731">
    <property type="term" value="P:system development"/>
    <property type="evidence" value="ECO:0007669"/>
    <property type="project" value="UniProtKB-ARBA"/>
</dbReference>
<reference evidence="8" key="1">
    <citation type="submission" date="2025-08" db="UniProtKB">
        <authorList>
            <consortium name="RefSeq"/>
        </authorList>
    </citation>
    <scope>IDENTIFICATION</scope>
    <source>
        <tissue evidence="8">Whole organism</tissue>
    </source>
</reference>
<dbReference type="GO" id="GO:0031032">
    <property type="term" value="P:actomyosin structure organization"/>
    <property type="evidence" value="ECO:0007669"/>
    <property type="project" value="TreeGrafter"/>
</dbReference>
<evidence type="ECO:0000256" key="1">
    <source>
        <dbReference type="ARBA" id="ARBA00004282"/>
    </source>
</evidence>
<dbReference type="KEGG" id="hazt:108678847"/>
<feature type="compositionally biased region" description="Low complexity" evidence="5">
    <location>
        <begin position="372"/>
        <end position="397"/>
    </location>
</feature>
<feature type="domain" description="FERM" evidence="6">
    <location>
        <begin position="1"/>
        <end position="273"/>
    </location>
</feature>
<feature type="compositionally biased region" description="Basic residues" evidence="5">
    <location>
        <begin position="560"/>
        <end position="573"/>
    </location>
</feature>
<comment type="subcellular location">
    <subcellularLocation>
        <location evidence="1">Cell junction</location>
    </subcellularLocation>
    <subcellularLocation>
        <location evidence="2">Cytoplasm</location>
    </subcellularLocation>
</comment>
<dbReference type="InterPro" id="IPR035963">
    <property type="entry name" value="FERM_2"/>
</dbReference>
<dbReference type="InterPro" id="IPR014847">
    <property type="entry name" value="FA"/>
</dbReference>
<dbReference type="PROSITE" id="PS00660">
    <property type="entry name" value="FERM_1"/>
    <property type="match status" value="1"/>
</dbReference>
<feature type="compositionally biased region" description="Polar residues" evidence="5">
    <location>
        <begin position="1142"/>
        <end position="1168"/>
    </location>
</feature>
<dbReference type="GO" id="GO:0009887">
    <property type="term" value="P:animal organ morphogenesis"/>
    <property type="evidence" value="ECO:0007669"/>
    <property type="project" value="UniProtKB-ARBA"/>
</dbReference>
<dbReference type="Pfam" id="PF09379">
    <property type="entry name" value="FERM_N"/>
    <property type="match status" value="1"/>
</dbReference>
<dbReference type="InterPro" id="IPR018979">
    <property type="entry name" value="FERM_N"/>
</dbReference>
<dbReference type="PANTHER" id="PTHR23280:SF4">
    <property type="entry name" value="BAND 4.1-LIKE PROTEIN 4A"/>
    <property type="match status" value="1"/>
</dbReference>
<sequence length="1447" mass="158479">MTSSDKCFIHDATTGQDLLDVVLQHLNLLETAYFGLRFLDPENHTHWLDPTKRLMKQLKGTSPFTLYFSVKFYAADPTKLVEEITRYQFFLQVKQDILQGRLPVSLELAAELGSYAVQSELGDYDPRRHSPGYVSEFRFIAGQTVALESKIAELHKKLVGQVPAKAELNYLEKVKWLEMYGVDLHPVLGEDNIEYFLGLTPSGAIVLRNKTKVGNYFWPRISKVYFRGRFFMLRVRDKNNSENTYGFETPSRAACKHLWQCCVEHHAFFRLTQSAGSGPQAVFSLGSKFRYSGRTEKEVMQEARSSCRQQPEVSRTPSRRYQRRVVEGAVDTPRIEDADPKIEPRLPTTSSSHVAPSTTSNVYRSSSMTLNGRGPSSPRSIRSAPQQASSSSSVPPINRAKLDENKPVNRTESRSESRGPGNRTESPRSVRSAAAAVTAESRMSRRTSSVDSQSSIDSRGHRSSRSRSPSEAKNSRYPTEIRQHIDYGLKDTSGLTEAELRDIPYTRVETATNIKTKFASTGNGKKNKSPRRSKSNSSDRKLAPPDGESPPPSFQDSTKKPHHHNSTSRRKNKSASEERKVEGQSRGDPPEDMRPVTLAHGAYPRVAPSGESSTPPPPPVSVPPLVQYEPQKPASLPYDGRSALNFPGYIHNPHGLSRVDGNSHHMTNFNHHKPVVNSSPSVKHIVTSNGFLNDNTSYTTYHGPDSSSSNSFSSDINCSPSPPSHPSISNPRRPCNPDNINGDKQYVGNGYGNSNPNDSQSRTNFIPSSAPYLKPSTLERGTRGSSINKPQPSPQSSVTSGISIGGSSVSTSAESPLIAASPKPNLIQTSDLSTSSPSSSSPPPNDRDNDHVFYNPCNSVRAEAFFNTHTSSDLCNSSNPSGCDSTLDESHDTGQDISNQYINSEHNNYKLNNLHSKTPNFYSNVDHYTQHSTNILIRYHDSERAASNSCSPAPVPLPRSSVISSVLNNDSTTHIVQSYGPAYANTHFTSNINRENALRSTASPNLASSNHNTIGLPALDSNRNISNGFPHNNAVKAYSGSVGPACTSLADSTSKLSISCDASAYKDARTFSSENNKRFTQDSTLSTWTQGQTPLNTLNLGDYHQLGRSNFAHALSSNNDWRSPVNCGPQMHRETNKEPSHNSRVWNNSVGRGASGRSTLSRQTSTTIMEEDEPSPYSLDSGHNNSSFASHDSGKSDHLGSDGSSQQLSSDSLLSSLTSSITTGSRSDVNNKPMLPPRKPNLRTRPHSVHGGIPNDYYAQGSILTQITDKDGYRATRVPISENPLHDVRKTTRGSTTNISDNSFTNHPLNVHETIVEYPTMNGSFNSNGRPISNYGGNASNNNENGSIIRSHSLQRSNSTSRYSYPNTNNGMLVNNIVNKNGHVGNMVAKLSGSFSPVSTTNNKSSLTSPNGNTSYVNGRQSAETLTSFQGKNIIQLAGREEVSTEL</sequence>
<dbReference type="PANTHER" id="PTHR23280">
    <property type="entry name" value="4.1 G PROTEIN"/>
    <property type="match status" value="1"/>
</dbReference>
<gene>
    <name evidence="8" type="primary">LOC108678847</name>
</gene>
<dbReference type="Gene3D" id="2.30.29.30">
    <property type="entry name" value="Pleckstrin-homology domain (PH domain)/Phosphotyrosine-binding domain (PTB)"/>
    <property type="match status" value="1"/>
</dbReference>
<feature type="compositionally biased region" description="Basic and acidic residues" evidence="5">
    <location>
        <begin position="574"/>
        <end position="594"/>
    </location>
</feature>
<evidence type="ECO:0000256" key="3">
    <source>
        <dbReference type="ARBA" id="ARBA00022490"/>
    </source>
</evidence>
<dbReference type="SUPFAM" id="SSF47031">
    <property type="entry name" value="Second domain of FERM"/>
    <property type="match status" value="1"/>
</dbReference>
<dbReference type="InterPro" id="IPR019747">
    <property type="entry name" value="FERM_CS"/>
</dbReference>
<dbReference type="RefSeq" id="XP_018022829.1">
    <property type="nucleotide sequence ID" value="XM_018167340.1"/>
</dbReference>
<feature type="compositionally biased region" description="Low complexity" evidence="5">
    <location>
        <begin position="1201"/>
        <end position="1225"/>
    </location>
</feature>
<feature type="compositionally biased region" description="Low complexity" evidence="5">
    <location>
        <begin position="704"/>
        <end position="719"/>
    </location>
</feature>
<dbReference type="OrthoDB" id="6235974at2759"/>
<dbReference type="Proteomes" id="UP000694843">
    <property type="component" value="Unplaced"/>
</dbReference>
<feature type="compositionally biased region" description="Basic residues" evidence="5">
    <location>
        <begin position="525"/>
        <end position="534"/>
    </location>
</feature>
<feature type="compositionally biased region" description="Polar residues" evidence="5">
    <location>
        <begin position="752"/>
        <end position="767"/>
    </location>
</feature>
<organism evidence="7 8">
    <name type="scientific">Hyalella azteca</name>
    <name type="common">Amphipod</name>
    <dbReference type="NCBI Taxonomy" id="294128"/>
    <lineage>
        <taxon>Eukaryota</taxon>
        <taxon>Metazoa</taxon>
        <taxon>Ecdysozoa</taxon>
        <taxon>Arthropoda</taxon>
        <taxon>Crustacea</taxon>
        <taxon>Multicrustacea</taxon>
        <taxon>Malacostraca</taxon>
        <taxon>Eumalacostraca</taxon>
        <taxon>Peracarida</taxon>
        <taxon>Amphipoda</taxon>
        <taxon>Senticaudata</taxon>
        <taxon>Talitrida</taxon>
        <taxon>Talitroidea</taxon>
        <taxon>Hyalellidae</taxon>
        <taxon>Hyalella</taxon>
    </lineage>
</organism>
<dbReference type="InterPro" id="IPR000299">
    <property type="entry name" value="FERM_domain"/>
</dbReference>
<dbReference type="InterPro" id="IPR019749">
    <property type="entry name" value="Band_41_domain"/>
</dbReference>
<evidence type="ECO:0000313" key="8">
    <source>
        <dbReference type="RefSeq" id="XP_018022829.1"/>
    </source>
</evidence>
<evidence type="ECO:0000256" key="5">
    <source>
        <dbReference type="SAM" id="MobiDB-lite"/>
    </source>
</evidence>
<feature type="compositionally biased region" description="Basic and acidic residues" evidence="5">
    <location>
        <begin position="400"/>
        <end position="417"/>
    </location>
</feature>
<feature type="region of interest" description="Disordered" evidence="5">
    <location>
        <begin position="301"/>
        <end position="485"/>
    </location>
</feature>
<dbReference type="FunFam" id="1.20.80.10:FF:000003">
    <property type="entry name" value="Tyrosine-protein phosphatase non-receptor type 4"/>
    <property type="match status" value="1"/>
</dbReference>
<feature type="compositionally biased region" description="Basic and acidic residues" evidence="5">
    <location>
        <begin position="333"/>
        <end position="344"/>
    </location>
</feature>
<dbReference type="SMART" id="SM01196">
    <property type="entry name" value="FERM_C"/>
    <property type="match status" value="1"/>
</dbReference>
<dbReference type="SMART" id="SM00295">
    <property type="entry name" value="B41"/>
    <property type="match status" value="1"/>
</dbReference>
<feature type="region of interest" description="Disordered" evidence="5">
    <location>
        <begin position="514"/>
        <end position="637"/>
    </location>
</feature>
<dbReference type="CDD" id="cd13186">
    <property type="entry name" value="FERM_C_NBL4_NBL5"/>
    <property type="match status" value="1"/>
</dbReference>
<evidence type="ECO:0000256" key="2">
    <source>
        <dbReference type="ARBA" id="ARBA00004496"/>
    </source>
</evidence>